<evidence type="ECO:0000256" key="2">
    <source>
        <dbReference type="ARBA" id="ARBA00012052"/>
    </source>
</evidence>
<keyword evidence="7 9" id="KW-0067">ATP-binding</keyword>
<feature type="domain" description="GHMP kinase N-terminal" evidence="10">
    <location>
        <begin position="90"/>
        <end position="168"/>
    </location>
</feature>
<keyword evidence="5 9" id="KW-0547">Nucleotide-binding</keyword>
<keyword evidence="4 9" id="KW-0808">Transferase</keyword>
<dbReference type="Pfam" id="PF00288">
    <property type="entry name" value="GHMP_kinases_N"/>
    <property type="match status" value="1"/>
</dbReference>
<dbReference type="PANTHER" id="PTHR43527">
    <property type="entry name" value="4-DIPHOSPHOCYTIDYL-2-C-METHYL-D-ERYTHRITOL KINASE, CHLOROPLASTIC"/>
    <property type="match status" value="1"/>
</dbReference>
<dbReference type="HAMAP" id="MF_00061">
    <property type="entry name" value="IspE"/>
    <property type="match status" value="1"/>
</dbReference>
<dbReference type="GO" id="GO:0016114">
    <property type="term" value="P:terpenoid biosynthetic process"/>
    <property type="evidence" value="ECO:0007669"/>
    <property type="project" value="UniProtKB-UniRule"/>
</dbReference>
<dbReference type="Proteomes" id="UP000537326">
    <property type="component" value="Unassembled WGS sequence"/>
</dbReference>
<evidence type="ECO:0000256" key="5">
    <source>
        <dbReference type="ARBA" id="ARBA00022741"/>
    </source>
</evidence>
<dbReference type="NCBIfam" id="TIGR00154">
    <property type="entry name" value="ispE"/>
    <property type="match status" value="1"/>
</dbReference>
<evidence type="ECO:0000259" key="11">
    <source>
        <dbReference type="Pfam" id="PF08544"/>
    </source>
</evidence>
<dbReference type="Pfam" id="PF08544">
    <property type="entry name" value="GHMP_kinases_C"/>
    <property type="match status" value="1"/>
</dbReference>
<keyword evidence="13" id="KW-1185">Reference proteome</keyword>
<dbReference type="InterPro" id="IPR036554">
    <property type="entry name" value="GHMP_kinase_C_sf"/>
</dbReference>
<dbReference type="UniPathway" id="UPA00056">
    <property type="reaction ID" value="UER00094"/>
</dbReference>
<gene>
    <name evidence="9" type="primary">ispE</name>
    <name evidence="12" type="ORF">BKA05_000459</name>
</gene>
<evidence type="ECO:0000313" key="13">
    <source>
        <dbReference type="Proteomes" id="UP000537326"/>
    </source>
</evidence>
<dbReference type="EMBL" id="JACBZI010000001">
    <property type="protein sequence ID" value="NYI08944.1"/>
    <property type="molecule type" value="Genomic_DNA"/>
</dbReference>
<dbReference type="SUPFAM" id="SSF54211">
    <property type="entry name" value="Ribosomal protein S5 domain 2-like"/>
    <property type="match status" value="1"/>
</dbReference>
<keyword evidence="6 9" id="KW-0418">Kinase</keyword>
<reference evidence="12 13" key="1">
    <citation type="submission" date="2020-07" db="EMBL/GenBank/DDBJ databases">
        <title>Sequencing the genomes of 1000 actinobacteria strains.</title>
        <authorList>
            <person name="Klenk H.-P."/>
        </authorList>
    </citation>
    <scope>NUCLEOTIDE SEQUENCE [LARGE SCALE GENOMIC DNA]</scope>
    <source>
        <strain evidence="12 13">DSM 18248</strain>
    </source>
</reference>
<proteinExistence type="inferred from homology"/>
<sequence length="327" mass="34031">MSQAMTHDPRRVTVRAPAKINLHLEVGAPREDGFHPLATVYQAVGLYDDVTVSTWHEWSVQVRYEGLLADPDVSGASADPGRVVPLDAENVAVRAGRALVDHHGVDLAAAITIHKSIPVAGGMAGGSADAAATLVALDRLWELETSDEDLLAIAATLGSDVPFALLGGTAGGTGRGEVVEPLPDTGSWWWVVVGSDTGLSTPLVYRTFDELNDLADLDEPSLPPDLLMSLAEGSLIALPAQLQNDLQEAALSLRPDLVETFDDGYEAGALECLLSGSGPTVLLLCSDADHAREVTAAMHAAGHPRTVAVPAPVSGVHVVSYDGGPVG</sequence>
<evidence type="ECO:0000256" key="1">
    <source>
        <dbReference type="ARBA" id="ARBA00009684"/>
    </source>
</evidence>
<dbReference type="InterPro" id="IPR014721">
    <property type="entry name" value="Ribsml_uS5_D2-typ_fold_subgr"/>
</dbReference>
<comment type="similarity">
    <text evidence="1 9">Belongs to the GHMP kinase family. IspE subfamily.</text>
</comment>
<comment type="pathway">
    <text evidence="9">Isoprenoid biosynthesis; isopentenyl diphosphate biosynthesis via DXP pathway; isopentenyl diphosphate from 1-deoxy-D-xylulose 5-phosphate: step 3/6.</text>
</comment>
<evidence type="ECO:0000256" key="9">
    <source>
        <dbReference type="HAMAP-Rule" id="MF_00061"/>
    </source>
</evidence>
<evidence type="ECO:0000313" key="12">
    <source>
        <dbReference type="EMBL" id="NYI08944.1"/>
    </source>
</evidence>
<evidence type="ECO:0000256" key="4">
    <source>
        <dbReference type="ARBA" id="ARBA00022679"/>
    </source>
</evidence>
<dbReference type="AlphaFoldDB" id="A0A7Y9YD84"/>
<dbReference type="InterPro" id="IPR013750">
    <property type="entry name" value="GHMP_kinase_C_dom"/>
</dbReference>
<dbReference type="Gene3D" id="3.30.70.890">
    <property type="entry name" value="GHMP kinase, C-terminal domain"/>
    <property type="match status" value="1"/>
</dbReference>
<dbReference type="RefSeq" id="WP_246289741.1">
    <property type="nucleotide sequence ID" value="NZ_BAAAPP010000002.1"/>
</dbReference>
<dbReference type="PANTHER" id="PTHR43527:SF2">
    <property type="entry name" value="4-DIPHOSPHOCYTIDYL-2-C-METHYL-D-ERYTHRITOL KINASE, CHLOROPLASTIC"/>
    <property type="match status" value="1"/>
</dbReference>
<dbReference type="PIRSF" id="PIRSF010376">
    <property type="entry name" value="IspE"/>
    <property type="match status" value="1"/>
</dbReference>
<feature type="active site" evidence="9">
    <location>
        <position position="19"/>
    </location>
</feature>
<feature type="binding site" evidence="9">
    <location>
        <begin position="118"/>
        <end position="128"/>
    </location>
    <ligand>
        <name>ATP</name>
        <dbReference type="ChEBI" id="CHEBI:30616"/>
    </ligand>
</feature>
<feature type="active site" evidence="9">
    <location>
        <position position="160"/>
    </location>
</feature>
<dbReference type="GO" id="GO:0050515">
    <property type="term" value="F:4-(cytidine 5'-diphospho)-2-C-methyl-D-erythritol kinase activity"/>
    <property type="evidence" value="ECO:0007669"/>
    <property type="project" value="UniProtKB-UniRule"/>
</dbReference>
<evidence type="ECO:0000256" key="6">
    <source>
        <dbReference type="ARBA" id="ARBA00022777"/>
    </source>
</evidence>
<keyword evidence="9" id="KW-0414">Isoprene biosynthesis</keyword>
<dbReference type="EC" id="2.7.1.148" evidence="2 9"/>
<name>A0A7Y9YD84_9ACTN</name>
<dbReference type="Gene3D" id="3.30.230.10">
    <property type="match status" value="1"/>
</dbReference>
<dbReference type="InterPro" id="IPR020568">
    <property type="entry name" value="Ribosomal_Su5_D2-typ_SF"/>
</dbReference>
<dbReference type="InterPro" id="IPR004424">
    <property type="entry name" value="IspE"/>
</dbReference>
<dbReference type="GO" id="GO:0019288">
    <property type="term" value="P:isopentenyl diphosphate biosynthetic process, methylerythritol 4-phosphate pathway"/>
    <property type="evidence" value="ECO:0007669"/>
    <property type="project" value="UniProtKB-UniRule"/>
</dbReference>
<feature type="domain" description="GHMP kinase C-terminal" evidence="11">
    <location>
        <begin position="241"/>
        <end position="302"/>
    </location>
</feature>
<dbReference type="GO" id="GO:0005524">
    <property type="term" value="F:ATP binding"/>
    <property type="evidence" value="ECO:0007669"/>
    <property type="project" value="UniProtKB-UniRule"/>
</dbReference>
<organism evidence="12 13">
    <name type="scientific">Nocardioides marinus</name>
    <dbReference type="NCBI Taxonomy" id="374514"/>
    <lineage>
        <taxon>Bacteria</taxon>
        <taxon>Bacillati</taxon>
        <taxon>Actinomycetota</taxon>
        <taxon>Actinomycetes</taxon>
        <taxon>Propionibacteriales</taxon>
        <taxon>Nocardioidaceae</taxon>
        <taxon>Nocardioides</taxon>
    </lineage>
</organism>
<comment type="catalytic activity">
    <reaction evidence="9">
        <text>4-CDP-2-C-methyl-D-erythritol + ATP = 4-CDP-2-C-methyl-D-erythritol 2-phosphate + ADP + H(+)</text>
        <dbReference type="Rhea" id="RHEA:18437"/>
        <dbReference type="ChEBI" id="CHEBI:15378"/>
        <dbReference type="ChEBI" id="CHEBI:30616"/>
        <dbReference type="ChEBI" id="CHEBI:57823"/>
        <dbReference type="ChEBI" id="CHEBI:57919"/>
        <dbReference type="ChEBI" id="CHEBI:456216"/>
        <dbReference type="EC" id="2.7.1.148"/>
    </reaction>
</comment>
<evidence type="ECO:0000259" key="10">
    <source>
        <dbReference type="Pfam" id="PF00288"/>
    </source>
</evidence>
<evidence type="ECO:0000256" key="7">
    <source>
        <dbReference type="ARBA" id="ARBA00022840"/>
    </source>
</evidence>
<dbReference type="NCBIfam" id="NF002870">
    <property type="entry name" value="PRK03188.1"/>
    <property type="match status" value="1"/>
</dbReference>
<dbReference type="SUPFAM" id="SSF55060">
    <property type="entry name" value="GHMP Kinase, C-terminal domain"/>
    <property type="match status" value="1"/>
</dbReference>
<comment type="caution">
    <text evidence="12">The sequence shown here is derived from an EMBL/GenBank/DDBJ whole genome shotgun (WGS) entry which is preliminary data.</text>
</comment>
<evidence type="ECO:0000256" key="8">
    <source>
        <dbReference type="ARBA" id="ARBA00032554"/>
    </source>
</evidence>
<evidence type="ECO:0000256" key="3">
    <source>
        <dbReference type="ARBA" id="ARBA00017473"/>
    </source>
</evidence>
<protein>
    <recommendedName>
        <fullName evidence="3 9">4-diphosphocytidyl-2-C-methyl-D-erythritol kinase</fullName>
        <shortName evidence="9">CMK</shortName>
        <ecNumber evidence="2 9">2.7.1.148</ecNumber>
    </recommendedName>
    <alternativeName>
        <fullName evidence="8 9">4-(cytidine-5'-diphospho)-2-C-methyl-D-erythritol kinase</fullName>
    </alternativeName>
</protein>
<dbReference type="InterPro" id="IPR006204">
    <property type="entry name" value="GHMP_kinase_N_dom"/>
</dbReference>
<comment type="function">
    <text evidence="9">Catalyzes the phosphorylation of the position 2 hydroxy group of 4-diphosphocytidyl-2C-methyl-D-erythritol.</text>
</comment>
<accession>A0A7Y9YD84</accession>